<dbReference type="AlphaFoldDB" id="A0A6C0DKL7"/>
<feature type="region of interest" description="Disordered" evidence="1">
    <location>
        <begin position="1"/>
        <end position="25"/>
    </location>
</feature>
<reference evidence="2" key="1">
    <citation type="journal article" date="2020" name="Nature">
        <title>Giant virus diversity and host interactions through global metagenomics.</title>
        <authorList>
            <person name="Schulz F."/>
            <person name="Roux S."/>
            <person name="Paez-Espino D."/>
            <person name="Jungbluth S."/>
            <person name="Walsh D.A."/>
            <person name="Denef V.J."/>
            <person name="McMahon K.D."/>
            <person name="Konstantinidis K.T."/>
            <person name="Eloe-Fadrosh E.A."/>
            <person name="Kyrpides N.C."/>
            <person name="Woyke T."/>
        </authorList>
    </citation>
    <scope>NUCLEOTIDE SEQUENCE</scope>
    <source>
        <strain evidence="2">GVMAG-M-3300023174-24</strain>
    </source>
</reference>
<sequence length="160" mass="18423">MDLSEHTNQTENENSEVLLSLKEPNEDDLEYDVEYTYHTKTSYDDELDQSIHIPKKKKKAKKQIILDDFGMDSSEEEEKNAANIEWRDVESLTRQSLCGSDHDKALSSVDLLEEGINLNDIPKEFPQKSCYSTIHSLISSLFSSLKNFVDSFIKTNKKNQ</sequence>
<protein>
    <submittedName>
        <fullName evidence="2">Uncharacterized protein</fullName>
    </submittedName>
</protein>
<evidence type="ECO:0000313" key="2">
    <source>
        <dbReference type="EMBL" id="QHT17478.1"/>
    </source>
</evidence>
<evidence type="ECO:0000256" key="1">
    <source>
        <dbReference type="SAM" id="MobiDB-lite"/>
    </source>
</evidence>
<proteinExistence type="predicted"/>
<dbReference type="EMBL" id="MN739637">
    <property type="protein sequence ID" value="QHT17478.1"/>
    <property type="molecule type" value="Genomic_DNA"/>
</dbReference>
<accession>A0A6C0DKL7</accession>
<feature type="compositionally biased region" description="Polar residues" evidence="1">
    <location>
        <begin position="1"/>
        <end position="17"/>
    </location>
</feature>
<organism evidence="2">
    <name type="scientific">viral metagenome</name>
    <dbReference type="NCBI Taxonomy" id="1070528"/>
    <lineage>
        <taxon>unclassified sequences</taxon>
        <taxon>metagenomes</taxon>
        <taxon>organismal metagenomes</taxon>
    </lineage>
</organism>
<name>A0A6C0DKL7_9ZZZZ</name>